<evidence type="ECO:0000313" key="3">
    <source>
        <dbReference type="Proteomes" id="UP000272025"/>
    </source>
</evidence>
<organism evidence="2 3">
    <name type="scientific">Sodiomyces alkalinus (strain CBS 110278 / VKM F-3762 / F11)</name>
    <name type="common">Alkaliphilic filamentous fungus</name>
    <dbReference type="NCBI Taxonomy" id="1314773"/>
    <lineage>
        <taxon>Eukaryota</taxon>
        <taxon>Fungi</taxon>
        <taxon>Dikarya</taxon>
        <taxon>Ascomycota</taxon>
        <taxon>Pezizomycotina</taxon>
        <taxon>Sordariomycetes</taxon>
        <taxon>Hypocreomycetidae</taxon>
        <taxon>Glomerellales</taxon>
        <taxon>Plectosphaerellaceae</taxon>
        <taxon>Sodiomyces</taxon>
    </lineage>
</organism>
<evidence type="ECO:0000313" key="2">
    <source>
        <dbReference type="EMBL" id="ROT38217.1"/>
    </source>
</evidence>
<accession>A0A3N2PUM6</accession>
<name>A0A3N2PUM6_SODAK</name>
<gene>
    <name evidence="2" type="ORF">SODALDRAFT_296784</name>
</gene>
<feature type="chain" id="PRO_5018210580" evidence="1">
    <location>
        <begin position="20"/>
        <end position="196"/>
    </location>
</feature>
<keyword evidence="1" id="KW-0732">Signal</keyword>
<protein>
    <submittedName>
        <fullName evidence="2">Uncharacterized protein</fullName>
    </submittedName>
</protein>
<dbReference type="GeneID" id="39577285"/>
<dbReference type="STRING" id="1314773.A0A3N2PUM6"/>
<dbReference type="OrthoDB" id="4790198at2759"/>
<dbReference type="EMBL" id="ML119056">
    <property type="protein sequence ID" value="ROT38217.1"/>
    <property type="molecule type" value="Genomic_DNA"/>
</dbReference>
<sequence length="196" mass="21369">MYFSSALVASLGLLGMTQAGPVAPLAARDVVSFTVEKTASGEIESFANATALGVDIFGDIPDDGVREGDHVTAEPGTKAWAWIRAQIDIDWDTVPTEQLEKRQGWANIGIGMWAQDNCQGHAAYWDNVQYNVHHYDTINYFSIGIRHRGLRSGEQLDVSRLSGSDWCGHYVNTIASPSGTGCGHVGPINCFRLWLN</sequence>
<reference evidence="2 3" key="1">
    <citation type="journal article" date="2018" name="Mol. Ecol.">
        <title>The obligate alkalophilic soda-lake fungus Sodiomyces alkalinus has shifted to a protein diet.</title>
        <authorList>
            <person name="Grum-Grzhimaylo A.A."/>
            <person name="Falkoski D.L."/>
            <person name="van den Heuvel J."/>
            <person name="Valero-Jimenez C.A."/>
            <person name="Min B."/>
            <person name="Choi I.G."/>
            <person name="Lipzen A."/>
            <person name="Daum C.G."/>
            <person name="Aanen D.K."/>
            <person name="Tsang A."/>
            <person name="Henrissat B."/>
            <person name="Bilanenko E.N."/>
            <person name="de Vries R.P."/>
            <person name="van Kan J.A.L."/>
            <person name="Grigoriev I.V."/>
            <person name="Debets A.J.M."/>
        </authorList>
    </citation>
    <scope>NUCLEOTIDE SEQUENCE [LARGE SCALE GENOMIC DNA]</scope>
    <source>
        <strain evidence="2 3">F11</strain>
    </source>
</reference>
<dbReference type="AlphaFoldDB" id="A0A3N2PUM6"/>
<dbReference type="Proteomes" id="UP000272025">
    <property type="component" value="Unassembled WGS sequence"/>
</dbReference>
<keyword evidence="3" id="KW-1185">Reference proteome</keyword>
<feature type="signal peptide" evidence="1">
    <location>
        <begin position="1"/>
        <end position="19"/>
    </location>
</feature>
<dbReference type="RefSeq" id="XP_028466023.1">
    <property type="nucleotide sequence ID" value="XM_028608807.1"/>
</dbReference>
<evidence type="ECO:0000256" key="1">
    <source>
        <dbReference type="SAM" id="SignalP"/>
    </source>
</evidence>
<proteinExistence type="predicted"/>